<reference evidence="2" key="1">
    <citation type="journal article" date="2019" name="Int. J. Syst. Evol. Microbiol.">
        <title>The Global Catalogue of Microorganisms (GCM) 10K type strain sequencing project: providing services to taxonomists for standard genome sequencing and annotation.</title>
        <authorList>
            <consortium name="The Broad Institute Genomics Platform"/>
            <consortium name="The Broad Institute Genome Sequencing Center for Infectious Disease"/>
            <person name="Wu L."/>
            <person name="Ma J."/>
        </authorList>
    </citation>
    <scope>NUCLEOTIDE SEQUENCE [LARGE SCALE GENOMIC DNA]</scope>
    <source>
        <strain evidence="2">JCM 17804</strain>
    </source>
</reference>
<comment type="caution">
    <text evidence="1">The sequence shown here is derived from an EMBL/GenBank/DDBJ whole genome shotgun (WGS) entry which is preliminary data.</text>
</comment>
<sequence length="304" mass="34136">MAAAPPDVAPKFTAEIIEYWMAHSYLRNTTDSKEVYSQRASRCPEPRAATAGPMTGTRIAQLIDGSIAITMESSSRRVLSILRCAAGADHGLDRRHPEVRIFARALIDLPNDQRPSQLTGLFAALQHHLPAKQRDMVRDHIGRMNAAGADISVINRHLGELQVALDEALNALYPSKWLASEVKAFIESEMRDEQDAMARALNIFRSATGVAIPVNTARSETLRHARLLSDLRAEERLEYIRDLYGWLRTYLTLAQRRDIENYLASAGNAASVKTCPSFKKFQTRLQGEWQSVESQPDRRQKTVR</sequence>
<proteinExistence type="predicted"/>
<organism evidence="1 2">
    <name type="scientific">Variovorax defluvii</name>
    <dbReference type="NCBI Taxonomy" id="913761"/>
    <lineage>
        <taxon>Bacteria</taxon>
        <taxon>Pseudomonadati</taxon>
        <taxon>Pseudomonadota</taxon>
        <taxon>Betaproteobacteria</taxon>
        <taxon>Burkholderiales</taxon>
        <taxon>Comamonadaceae</taxon>
        <taxon>Variovorax</taxon>
    </lineage>
</organism>
<protein>
    <submittedName>
        <fullName evidence="1">Uncharacterized protein</fullName>
    </submittedName>
</protein>
<dbReference type="EMBL" id="BAABGJ010000010">
    <property type="protein sequence ID" value="GAA4335995.1"/>
    <property type="molecule type" value="Genomic_DNA"/>
</dbReference>
<evidence type="ECO:0000313" key="2">
    <source>
        <dbReference type="Proteomes" id="UP001500975"/>
    </source>
</evidence>
<name>A0ABP8H962_9BURK</name>
<gene>
    <name evidence="1" type="ORF">GCM10023165_12830</name>
</gene>
<keyword evidence="2" id="KW-1185">Reference proteome</keyword>
<dbReference type="Proteomes" id="UP001500975">
    <property type="component" value="Unassembled WGS sequence"/>
</dbReference>
<accession>A0ABP8H962</accession>
<evidence type="ECO:0000313" key="1">
    <source>
        <dbReference type="EMBL" id="GAA4335995.1"/>
    </source>
</evidence>